<dbReference type="InterPro" id="IPR036390">
    <property type="entry name" value="WH_DNA-bd_sf"/>
</dbReference>
<keyword evidence="6" id="KW-1185">Reference proteome</keyword>
<dbReference type="AlphaFoldDB" id="A0A7U3V3V8"/>
<dbReference type="PANTHER" id="PTHR22683">
    <property type="entry name" value="SPORULATION PROTEIN RELATED"/>
    <property type="match status" value="1"/>
</dbReference>
<evidence type="ECO:0000313" key="6">
    <source>
        <dbReference type="Proteomes" id="UP000595703"/>
    </source>
</evidence>
<evidence type="ECO:0000256" key="3">
    <source>
        <dbReference type="ARBA" id="ARBA00024986"/>
    </source>
</evidence>
<sequence>MTETYQEGTAAPTRWDDLRVAAELVVSSQFGSTSMLQRKMRLNFSEATAVMNDLEDLEVVGPDNGGRAREVRIRHTDGLAPIFVRIGVEELAESAGNVRTLPSVLHPAAPEATVLPPAPRQDTPAPAPVGMAKVDVTKPAAPAASAPVEGTVVNTGQRLPDDPEGDAPWINPSLRTKEGRRARADYLARQSRRRARRWVSRQRTAHGVLPRAVRGQRRVRRWVIGMEGAKARADLALAHGSVDAARREARSASIAIRDRRAKLATARTAQMEASQAVIVAQSARSRARNIVLTRAAAAYGPVALVDGLMVVEAGGFWGLLAAAAANIIGASFLGRDVELTEDQLAALEAAEAGVPQRMEVGMTPKMFERMVKEALTESLKVSVAQIRVEPHEWGFMVYVWLDRMTPEKISSQLDLLEGCLSARTGSILLQQSAQARNECVIRFPGNDPWRFVPPLPYRAPHSLTTADLHTAQIGADMATKPLALPMSRTNIDIVGKSRSGKSTILRAILDAVTATDDQIIIGIDLGSAGSGFGGLRPAMHAVITNPEDAQRALQWALDIGKGRPALFDQLNMGQNWQTSHKRPGIKIIVDEFPALVRVSRKGYYDEEAKRNVPWELDTMLAELAITSLKSDVTMVIAGQGVTKEKIKDNTWLTELQVQVLAACDVDDVVQILGGGAMAQGWRPDRLLPAMAEQVNDASVAYVMAGAQYCEPIPYRACIESDEELLRRGIERGRAGLVDIDAESAKLSSISLSSLMADSDVQVAAGAQSALITTIRQIFADAGDPAGLSREELADALGQAEPARWSLEEFDGDDEAEQTEARVAAVRAAIDAVLAPTGQTWALEKYSKALPRGYRLRDLKTITGEDSPKS</sequence>
<dbReference type="Proteomes" id="UP000595703">
    <property type="component" value="Plasmid pRVR1"/>
</dbReference>
<dbReference type="KEGG" id="arev:RVR_P162"/>
<dbReference type="GO" id="GO:0003677">
    <property type="term" value="F:DNA binding"/>
    <property type="evidence" value="ECO:0007669"/>
    <property type="project" value="InterPro"/>
</dbReference>
<dbReference type="InterPro" id="IPR050206">
    <property type="entry name" value="FtsK/SpoIIIE/SftA"/>
</dbReference>
<reference evidence="5 6" key="1">
    <citation type="journal article" date="2020" name="Sci. Rep.">
        <title>beta-carboline chemical signals induce reveromycin production through a LuxR family regulator in Streptomyces sp. SN-593.</title>
        <authorList>
            <person name="Panthee S."/>
            <person name="Kito N."/>
            <person name="Hayashi T."/>
            <person name="Shimizu T."/>
            <person name="Ishikawa J."/>
            <person name="Hamamoto H."/>
            <person name="Osada H."/>
            <person name="Takahashi S."/>
        </authorList>
    </citation>
    <scope>NUCLEOTIDE SEQUENCE [LARGE SCALE GENOMIC DNA]</scope>
    <source>
        <strain evidence="5 6">SN-593</strain>
        <plasmid evidence="5 6">pRVR1</plasmid>
    </source>
</reference>
<dbReference type="Gene3D" id="1.10.10.10">
    <property type="entry name" value="Winged helix-like DNA-binding domain superfamily/Winged helix DNA-binding domain"/>
    <property type="match status" value="1"/>
</dbReference>
<gene>
    <name evidence="5" type="ORF">RVR_P162</name>
</gene>
<organism evidence="5 6">
    <name type="scientific">Actinacidiphila reveromycinica</name>
    <dbReference type="NCBI Taxonomy" id="659352"/>
    <lineage>
        <taxon>Bacteria</taxon>
        <taxon>Bacillati</taxon>
        <taxon>Actinomycetota</taxon>
        <taxon>Actinomycetes</taxon>
        <taxon>Kitasatosporales</taxon>
        <taxon>Streptomycetaceae</taxon>
        <taxon>Actinacidiphila</taxon>
    </lineage>
</organism>
<protein>
    <recommendedName>
        <fullName evidence="4">FtsK gamma domain-containing protein</fullName>
    </recommendedName>
</protein>
<geneLocation type="plasmid" evidence="5 6">
    <name>pRVR1</name>
</geneLocation>
<dbReference type="Pfam" id="PF09397">
    <property type="entry name" value="FtsK_gamma"/>
    <property type="match status" value="1"/>
</dbReference>
<name>A0A7U3V3V8_9ACTN</name>
<dbReference type="SMART" id="SM00843">
    <property type="entry name" value="Ftsk_gamma"/>
    <property type="match status" value="1"/>
</dbReference>
<dbReference type="PANTHER" id="PTHR22683:SF41">
    <property type="entry name" value="DNA TRANSLOCASE FTSK"/>
    <property type="match status" value="1"/>
</dbReference>
<dbReference type="GO" id="GO:0005524">
    <property type="term" value="F:ATP binding"/>
    <property type="evidence" value="ECO:0007669"/>
    <property type="project" value="UniProtKB-KW"/>
</dbReference>
<feature type="domain" description="FtsK gamma" evidence="4">
    <location>
        <begin position="13"/>
        <end position="76"/>
    </location>
</feature>
<dbReference type="InterPro" id="IPR027417">
    <property type="entry name" value="P-loop_NTPase"/>
</dbReference>
<evidence type="ECO:0000259" key="4">
    <source>
        <dbReference type="SMART" id="SM00843"/>
    </source>
</evidence>
<proteinExistence type="predicted"/>
<keyword evidence="5" id="KW-0614">Plasmid</keyword>
<dbReference type="RefSeq" id="WP_202239818.1">
    <property type="nucleotide sequence ID" value="NZ_AP018366.1"/>
</dbReference>
<dbReference type="InterPro" id="IPR018541">
    <property type="entry name" value="Ftsk_gamma"/>
</dbReference>
<dbReference type="InterPro" id="IPR002543">
    <property type="entry name" value="FtsK_dom"/>
</dbReference>
<dbReference type="EMBL" id="AP018366">
    <property type="protein sequence ID" value="BBG20683.1"/>
    <property type="molecule type" value="Genomic_DNA"/>
</dbReference>
<keyword evidence="1" id="KW-0547">Nucleotide-binding</keyword>
<accession>A0A7U3V3V8</accession>
<dbReference type="SUPFAM" id="SSF52540">
    <property type="entry name" value="P-loop containing nucleoside triphosphate hydrolases"/>
    <property type="match status" value="1"/>
</dbReference>
<dbReference type="Pfam" id="PF01580">
    <property type="entry name" value="FtsK_SpoIIIE"/>
    <property type="match status" value="1"/>
</dbReference>
<evidence type="ECO:0000256" key="2">
    <source>
        <dbReference type="ARBA" id="ARBA00022840"/>
    </source>
</evidence>
<dbReference type="InterPro" id="IPR036388">
    <property type="entry name" value="WH-like_DNA-bd_sf"/>
</dbReference>
<dbReference type="Gene3D" id="3.40.50.300">
    <property type="entry name" value="P-loop containing nucleotide triphosphate hydrolases"/>
    <property type="match status" value="1"/>
</dbReference>
<evidence type="ECO:0000313" key="5">
    <source>
        <dbReference type="EMBL" id="BBG20683.1"/>
    </source>
</evidence>
<comment type="function">
    <text evidence="3">Essential cell division protein that coordinates cell division and chromosome segregation. The N-terminus is involved in assembly of the cell-division machinery. The C-terminus functions as a DNA motor that moves dsDNA in an ATP-dependent manner towards the dif recombination site, which is located within the replication terminus region. Required for activation of the Xer recombinase, allowing activation of chromosome unlinking by recombination.</text>
</comment>
<evidence type="ECO:0000256" key="1">
    <source>
        <dbReference type="ARBA" id="ARBA00022741"/>
    </source>
</evidence>
<dbReference type="SUPFAM" id="SSF46785">
    <property type="entry name" value="Winged helix' DNA-binding domain"/>
    <property type="match status" value="1"/>
</dbReference>
<keyword evidence="2" id="KW-0067">ATP-binding</keyword>